<dbReference type="SUPFAM" id="SSF52540">
    <property type="entry name" value="P-loop containing nucleoside triphosphate hydrolases"/>
    <property type="match status" value="1"/>
</dbReference>
<dbReference type="PROSITE" id="PS00211">
    <property type="entry name" value="ABC_TRANSPORTER_1"/>
    <property type="match status" value="1"/>
</dbReference>
<dbReference type="InterPro" id="IPR015854">
    <property type="entry name" value="ABC_transpr_LolD-like"/>
</dbReference>
<dbReference type="EMBL" id="JBHUKR010000007">
    <property type="protein sequence ID" value="MFD2417951.1"/>
    <property type="molecule type" value="Genomic_DNA"/>
</dbReference>
<name>A0ABW5FZ01_9PSEU</name>
<feature type="domain" description="ABC transporter" evidence="4">
    <location>
        <begin position="11"/>
        <end position="230"/>
    </location>
</feature>
<organism evidence="5 6">
    <name type="scientific">Amycolatopsis pigmentata</name>
    <dbReference type="NCBI Taxonomy" id="450801"/>
    <lineage>
        <taxon>Bacteria</taxon>
        <taxon>Bacillati</taxon>
        <taxon>Actinomycetota</taxon>
        <taxon>Actinomycetes</taxon>
        <taxon>Pseudonocardiales</taxon>
        <taxon>Pseudonocardiaceae</taxon>
        <taxon>Amycolatopsis</taxon>
    </lineage>
</organism>
<dbReference type="SMART" id="SM00382">
    <property type="entry name" value="AAA"/>
    <property type="match status" value="1"/>
</dbReference>
<accession>A0ABW5FZ01</accession>
<keyword evidence="1" id="KW-0813">Transport</keyword>
<dbReference type="PROSITE" id="PS50893">
    <property type="entry name" value="ABC_TRANSPORTER_2"/>
    <property type="match status" value="1"/>
</dbReference>
<evidence type="ECO:0000256" key="2">
    <source>
        <dbReference type="ARBA" id="ARBA00022741"/>
    </source>
</evidence>
<evidence type="ECO:0000259" key="4">
    <source>
        <dbReference type="PROSITE" id="PS50893"/>
    </source>
</evidence>
<dbReference type="InterPro" id="IPR017871">
    <property type="entry name" value="ABC_transporter-like_CS"/>
</dbReference>
<gene>
    <name evidence="5" type="ORF">ACFSXZ_16620</name>
</gene>
<dbReference type="RefSeq" id="WP_378265926.1">
    <property type="nucleotide sequence ID" value="NZ_JBHUKR010000007.1"/>
</dbReference>
<dbReference type="InterPro" id="IPR003439">
    <property type="entry name" value="ABC_transporter-like_ATP-bd"/>
</dbReference>
<keyword evidence="3 5" id="KW-0067">ATP-binding</keyword>
<keyword evidence="6" id="KW-1185">Reference proteome</keyword>
<dbReference type="Pfam" id="PF00005">
    <property type="entry name" value="ABC_tran"/>
    <property type="match status" value="1"/>
</dbReference>
<dbReference type="PANTHER" id="PTHR24220">
    <property type="entry name" value="IMPORT ATP-BINDING PROTEIN"/>
    <property type="match status" value="1"/>
</dbReference>
<dbReference type="InterPro" id="IPR003593">
    <property type="entry name" value="AAA+_ATPase"/>
</dbReference>
<keyword evidence="2" id="KW-0547">Nucleotide-binding</keyword>
<evidence type="ECO:0000256" key="1">
    <source>
        <dbReference type="ARBA" id="ARBA00022448"/>
    </source>
</evidence>
<dbReference type="Gene3D" id="3.40.50.300">
    <property type="entry name" value="P-loop containing nucleotide triphosphate hydrolases"/>
    <property type="match status" value="1"/>
</dbReference>
<dbReference type="InterPro" id="IPR027417">
    <property type="entry name" value="P-loop_NTPase"/>
</dbReference>
<evidence type="ECO:0000313" key="5">
    <source>
        <dbReference type="EMBL" id="MFD2417951.1"/>
    </source>
</evidence>
<evidence type="ECO:0000313" key="6">
    <source>
        <dbReference type="Proteomes" id="UP001597417"/>
    </source>
</evidence>
<dbReference type="CDD" id="cd03255">
    <property type="entry name" value="ABC_MJ0796_LolCDE_FtsE"/>
    <property type="match status" value="1"/>
</dbReference>
<sequence length="231" mass="24188">MNPQWNTHGLLSGRGLVKKYGSQYALAGIDIDIAPGAMVAIVGPSGSGKTSLMHVLGGIVRADAGEVYLAGQRIDQLSEKKRSEMRRREFGFVFQSGMLVGELSAEENVALPMLLDGVSRGDALRVARQSLGRLGLATKAGSRPGEMSGGQAQRVAIARALTRRPKVIFADEPTGSLDTRTGKETMDALLVAAADAGAAVLVVTHDRDLAASLPRTVVIRDGRIASGVAVS</sequence>
<comment type="caution">
    <text evidence="5">The sequence shown here is derived from an EMBL/GenBank/DDBJ whole genome shotgun (WGS) entry which is preliminary data.</text>
</comment>
<dbReference type="PANTHER" id="PTHR24220:SF685">
    <property type="entry name" value="ABC TRANSPORTER RELATED"/>
    <property type="match status" value="1"/>
</dbReference>
<dbReference type="InterPro" id="IPR017911">
    <property type="entry name" value="MacB-like_ATP-bd"/>
</dbReference>
<proteinExistence type="predicted"/>
<reference evidence="6" key="1">
    <citation type="journal article" date="2019" name="Int. J. Syst. Evol. Microbiol.">
        <title>The Global Catalogue of Microorganisms (GCM) 10K type strain sequencing project: providing services to taxonomists for standard genome sequencing and annotation.</title>
        <authorList>
            <consortium name="The Broad Institute Genomics Platform"/>
            <consortium name="The Broad Institute Genome Sequencing Center for Infectious Disease"/>
            <person name="Wu L."/>
            <person name="Ma J."/>
        </authorList>
    </citation>
    <scope>NUCLEOTIDE SEQUENCE [LARGE SCALE GENOMIC DNA]</scope>
    <source>
        <strain evidence="6">CGMCC 4.7645</strain>
    </source>
</reference>
<dbReference type="Proteomes" id="UP001597417">
    <property type="component" value="Unassembled WGS sequence"/>
</dbReference>
<protein>
    <submittedName>
        <fullName evidence="5">ABC transporter ATP-binding protein</fullName>
    </submittedName>
</protein>
<dbReference type="GO" id="GO:0005524">
    <property type="term" value="F:ATP binding"/>
    <property type="evidence" value="ECO:0007669"/>
    <property type="project" value="UniProtKB-KW"/>
</dbReference>
<evidence type="ECO:0000256" key="3">
    <source>
        <dbReference type="ARBA" id="ARBA00022840"/>
    </source>
</evidence>